<protein>
    <submittedName>
        <fullName evidence="1">Uncharacterized protein</fullName>
    </submittedName>
</protein>
<evidence type="ECO:0000313" key="1">
    <source>
        <dbReference type="EMBL" id="JAH52120.1"/>
    </source>
</evidence>
<name>A0A0E9TGS3_ANGAN</name>
<reference evidence="1" key="2">
    <citation type="journal article" date="2015" name="Fish Shellfish Immunol.">
        <title>Early steps in the European eel (Anguilla anguilla)-Vibrio vulnificus interaction in the gills: Role of the RtxA13 toxin.</title>
        <authorList>
            <person name="Callol A."/>
            <person name="Pajuelo D."/>
            <person name="Ebbesson L."/>
            <person name="Teles M."/>
            <person name="MacKenzie S."/>
            <person name="Amaro C."/>
        </authorList>
    </citation>
    <scope>NUCLEOTIDE SEQUENCE</scope>
</reference>
<dbReference type="EMBL" id="GBXM01056457">
    <property type="protein sequence ID" value="JAH52120.1"/>
    <property type="molecule type" value="Transcribed_RNA"/>
</dbReference>
<reference evidence="1" key="1">
    <citation type="submission" date="2014-11" db="EMBL/GenBank/DDBJ databases">
        <authorList>
            <person name="Amaro Gonzalez C."/>
        </authorList>
    </citation>
    <scope>NUCLEOTIDE SEQUENCE</scope>
</reference>
<accession>A0A0E9TGS3</accession>
<organism evidence="1">
    <name type="scientific">Anguilla anguilla</name>
    <name type="common">European freshwater eel</name>
    <name type="synonym">Muraena anguilla</name>
    <dbReference type="NCBI Taxonomy" id="7936"/>
    <lineage>
        <taxon>Eukaryota</taxon>
        <taxon>Metazoa</taxon>
        <taxon>Chordata</taxon>
        <taxon>Craniata</taxon>
        <taxon>Vertebrata</taxon>
        <taxon>Euteleostomi</taxon>
        <taxon>Actinopterygii</taxon>
        <taxon>Neopterygii</taxon>
        <taxon>Teleostei</taxon>
        <taxon>Anguilliformes</taxon>
        <taxon>Anguillidae</taxon>
        <taxon>Anguilla</taxon>
    </lineage>
</organism>
<sequence length="21" mass="2545">MTVSRTKSSYLSQYLLQRRNI</sequence>
<dbReference type="AlphaFoldDB" id="A0A0E9TGS3"/>
<proteinExistence type="predicted"/>